<keyword evidence="1" id="KW-0813">Transport</keyword>
<dbReference type="InterPro" id="IPR017871">
    <property type="entry name" value="ABC_transporter-like_CS"/>
</dbReference>
<name>W4LAH8_ENTF1</name>
<sequence>MTAASTLLDIHDVSLAFGGIQALDDVSLSMATGELLGLIGPNGSGKTTLLNAIGNLYTLDRGRIDFLGQRIDRLPLHDIALQGIARTFQVARVFRRMTVLENMLVPGYTANEAAQHTPGELGQRARDLLRFLDIDQLTHEQAGNLSGGQQKLLEFARALMLRPRLILLDEPFAGVHPLLKERMLERIGELHGQGIDFIVVSHDLPTILRLSSRLAVLANGRKIADGPPEEVRHQEAVIEAYLGV</sequence>
<dbReference type="InterPro" id="IPR003593">
    <property type="entry name" value="AAA+_ATPase"/>
</dbReference>
<dbReference type="Pfam" id="PF00005">
    <property type="entry name" value="ABC_tran"/>
    <property type="match status" value="1"/>
</dbReference>
<evidence type="ECO:0000313" key="6">
    <source>
        <dbReference type="Proteomes" id="UP000019141"/>
    </source>
</evidence>
<dbReference type="Gene3D" id="3.40.50.300">
    <property type="entry name" value="P-loop containing nucleotide triphosphate hydrolases"/>
    <property type="match status" value="1"/>
</dbReference>
<evidence type="ECO:0000256" key="2">
    <source>
        <dbReference type="ARBA" id="ARBA00022741"/>
    </source>
</evidence>
<reference evidence="5 6" key="1">
    <citation type="journal article" date="2014" name="Nature">
        <title>An environmental bacterial taxon with a large and distinct metabolic repertoire.</title>
        <authorList>
            <person name="Wilson M.C."/>
            <person name="Mori T."/>
            <person name="Ruckert C."/>
            <person name="Uria A.R."/>
            <person name="Helf M.J."/>
            <person name="Takada K."/>
            <person name="Gernert C."/>
            <person name="Steffens U.A."/>
            <person name="Heycke N."/>
            <person name="Schmitt S."/>
            <person name="Rinke C."/>
            <person name="Helfrich E.J."/>
            <person name="Brachmann A.O."/>
            <person name="Gurgui C."/>
            <person name="Wakimoto T."/>
            <person name="Kracht M."/>
            <person name="Crusemann M."/>
            <person name="Hentschel U."/>
            <person name="Abe I."/>
            <person name="Matsunaga S."/>
            <person name="Kalinowski J."/>
            <person name="Takeyama H."/>
            <person name="Piel J."/>
        </authorList>
    </citation>
    <scope>NUCLEOTIDE SEQUENCE [LARGE SCALE GENOMIC DNA]</scope>
    <source>
        <strain evidence="6">TSY1</strain>
    </source>
</reference>
<feature type="domain" description="ABC transporter" evidence="4">
    <location>
        <begin position="8"/>
        <end position="244"/>
    </location>
</feature>
<dbReference type="SUPFAM" id="SSF52540">
    <property type="entry name" value="P-loop containing nucleoside triphosphate hydrolases"/>
    <property type="match status" value="1"/>
</dbReference>
<evidence type="ECO:0000259" key="4">
    <source>
        <dbReference type="PROSITE" id="PS50893"/>
    </source>
</evidence>
<dbReference type="PANTHER" id="PTHR45772:SF9">
    <property type="entry name" value="CONSERVED COMPONENT OF ABC TRANSPORTER FOR NATURAL AMINO ACIDS"/>
    <property type="match status" value="1"/>
</dbReference>
<evidence type="ECO:0000256" key="3">
    <source>
        <dbReference type="ARBA" id="ARBA00022840"/>
    </source>
</evidence>
<dbReference type="EMBL" id="AZHW01000967">
    <property type="protein sequence ID" value="ETW95012.1"/>
    <property type="molecule type" value="Genomic_DNA"/>
</dbReference>
<dbReference type="GO" id="GO:0005524">
    <property type="term" value="F:ATP binding"/>
    <property type="evidence" value="ECO:0007669"/>
    <property type="project" value="UniProtKB-KW"/>
</dbReference>
<organism evidence="5 6">
    <name type="scientific">Entotheonella factor</name>
    <dbReference type="NCBI Taxonomy" id="1429438"/>
    <lineage>
        <taxon>Bacteria</taxon>
        <taxon>Pseudomonadati</taxon>
        <taxon>Nitrospinota/Tectimicrobiota group</taxon>
        <taxon>Candidatus Tectimicrobiota</taxon>
        <taxon>Candidatus Entotheonellia</taxon>
        <taxon>Candidatus Entotheonellales</taxon>
        <taxon>Candidatus Entotheonellaceae</taxon>
        <taxon>Candidatus Entotheonella</taxon>
    </lineage>
</organism>
<dbReference type="Pfam" id="PF12399">
    <property type="entry name" value="BCA_ABC_TP_C"/>
    <property type="match status" value="1"/>
</dbReference>
<dbReference type="CDD" id="cd03219">
    <property type="entry name" value="ABC_Mj1267_LivG_branched"/>
    <property type="match status" value="1"/>
</dbReference>
<gene>
    <name evidence="5" type="ORF">ETSY1_32420</name>
</gene>
<dbReference type="PANTHER" id="PTHR45772">
    <property type="entry name" value="CONSERVED COMPONENT OF ABC TRANSPORTER FOR NATURAL AMINO ACIDS-RELATED"/>
    <property type="match status" value="1"/>
</dbReference>
<dbReference type="AlphaFoldDB" id="W4LAH8"/>
<accession>W4LAH8</accession>
<dbReference type="Proteomes" id="UP000019141">
    <property type="component" value="Unassembled WGS sequence"/>
</dbReference>
<dbReference type="InterPro" id="IPR032823">
    <property type="entry name" value="BCA_ABC_TP_C"/>
</dbReference>
<proteinExistence type="predicted"/>
<dbReference type="SMART" id="SM00382">
    <property type="entry name" value="AAA"/>
    <property type="match status" value="1"/>
</dbReference>
<dbReference type="HOGENOM" id="CLU_000604_1_2_7"/>
<dbReference type="InterPro" id="IPR027417">
    <property type="entry name" value="P-loop_NTPase"/>
</dbReference>
<protein>
    <recommendedName>
        <fullName evidence="4">ABC transporter domain-containing protein</fullName>
    </recommendedName>
</protein>
<keyword evidence="2" id="KW-0547">Nucleotide-binding</keyword>
<dbReference type="GO" id="GO:0016887">
    <property type="term" value="F:ATP hydrolysis activity"/>
    <property type="evidence" value="ECO:0007669"/>
    <property type="project" value="InterPro"/>
</dbReference>
<dbReference type="GO" id="GO:0005886">
    <property type="term" value="C:plasma membrane"/>
    <property type="evidence" value="ECO:0007669"/>
    <property type="project" value="TreeGrafter"/>
</dbReference>
<keyword evidence="3" id="KW-0067">ATP-binding</keyword>
<dbReference type="InterPro" id="IPR003439">
    <property type="entry name" value="ABC_transporter-like_ATP-bd"/>
</dbReference>
<dbReference type="PATRIC" id="fig|1429438.4.peg.6149"/>
<dbReference type="InterPro" id="IPR051120">
    <property type="entry name" value="ABC_AA/LPS_Transport"/>
</dbReference>
<dbReference type="PROSITE" id="PS50893">
    <property type="entry name" value="ABC_TRANSPORTER_2"/>
    <property type="match status" value="1"/>
</dbReference>
<evidence type="ECO:0000256" key="1">
    <source>
        <dbReference type="ARBA" id="ARBA00022448"/>
    </source>
</evidence>
<comment type="caution">
    <text evidence="5">The sequence shown here is derived from an EMBL/GenBank/DDBJ whole genome shotgun (WGS) entry which is preliminary data.</text>
</comment>
<dbReference type="PROSITE" id="PS00211">
    <property type="entry name" value="ABC_TRANSPORTER_1"/>
    <property type="match status" value="1"/>
</dbReference>
<keyword evidence="6" id="KW-1185">Reference proteome</keyword>
<evidence type="ECO:0000313" key="5">
    <source>
        <dbReference type="EMBL" id="ETW95012.1"/>
    </source>
</evidence>